<gene>
    <name evidence="2" type="ORF">ACFPZN_49405</name>
</gene>
<protein>
    <submittedName>
        <fullName evidence="2">Uncharacterized protein</fullName>
    </submittedName>
</protein>
<proteinExistence type="predicted"/>
<name>A0ABW1AGQ2_9ACTN</name>
<comment type="caution">
    <text evidence="2">The sequence shown here is derived from an EMBL/GenBank/DDBJ whole genome shotgun (WGS) entry which is preliminary data.</text>
</comment>
<accession>A0ABW1AGQ2</accession>
<reference evidence="3" key="1">
    <citation type="journal article" date="2019" name="Int. J. Syst. Evol. Microbiol.">
        <title>The Global Catalogue of Microorganisms (GCM) 10K type strain sequencing project: providing services to taxonomists for standard genome sequencing and annotation.</title>
        <authorList>
            <consortium name="The Broad Institute Genomics Platform"/>
            <consortium name="The Broad Institute Genome Sequencing Center for Infectious Disease"/>
            <person name="Wu L."/>
            <person name="Ma J."/>
        </authorList>
    </citation>
    <scope>NUCLEOTIDE SEQUENCE [LARGE SCALE GENOMIC DNA]</scope>
    <source>
        <strain evidence="3">KCTC 42087</strain>
    </source>
</reference>
<feature type="region of interest" description="Disordered" evidence="1">
    <location>
        <begin position="61"/>
        <end position="84"/>
    </location>
</feature>
<evidence type="ECO:0000313" key="2">
    <source>
        <dbReference type="EMBL" id="MFC5753687.1"/>
    </source>
</evidence>
<organism evidence="2 3">
    <name type="scientific">Actinomadura rugatobispora</name>
    <dbReference type="NCBI Taxonomy" id="1994"/>
    <lineage>
        <taxon>Bacteria</taxon>
        <taxon>Bacillati</taxon>
        <taxon>Actinomycetota</taxon>
        <taxon>Actinomycetes</taxon>
        <taxon>Streptosporangiales</taxon>
        <taxon>Thermomonosporaceae</taxon>
        <taxon>Actinomadura</taxon>
    </lineage>
</organism>
<dbReference type="EMBL" id="JBHSON010000119">
    <property type="protein sequence ID" value="MFC5753687.1"/>
    <property type="molecule type" value="Genomic_DNA"/>
</dbReference>
<evidence type="ECO:0000256" key="1">
    <source>
        <dbReference type="SAM" id="MobiDB-lite"/>
    </source>
</evidence>
<dbReference type="RefSeq" id="WP_378290971.1">
    <property type="nucleotide sequence ID" value="NZ_JBHSON010000119.1"/>
</dbReference>
<sequence>MRDDDVRTCLRVLEELATAPDGDPDLERVRKAVSAFVKRNRGRDRALERRRRAAADAAVLAGTATGATDREEGAPHAPPDAART</sequence>
<evidence type="ECO:0000313" key="3">
    <source>
        <dbReference type="Proteomes" id="UP001596074"/>
    </source>
</evidence>
<dbReference type="Proteomes" id="UP001596074">
    <property type="component" value="Unassembled WGS sequence"/>
</dbReference>
<keyword evidence="3" id="KW-1185">Reference proteome</keyword>